<dbReference type="AlphaFoldDB" id="A0A7W3LVE6"/>
<proteinExistence type="predicted"/>
<gene>
    <name evidence="2" type="ORF">HNR61_006594</name>
</gene>
<evidence type="ECO:0000313" key="2">
    <source>
        <dbReference type="EMBL" id="MBA8954937.1"/>
    </source>
</evidence>
<sequence length="1108" mass="120474">MSLTVPDEDSLILPAAWRSRLHPRRGGAPVPVPGVDAEAVREMRDHTERMSATLQVSLVQGHVDAAMAERMWAHLRGEPDPVGAAGIATLVGRALEDLPDDLHARVIDAWAAEHGLAFAARALVEMGSMQTDRGTWSEGARCKVFRLGPVREDDRMGRWWAARSAARRMRALLVAADEAEYRAALELLEGARDTPLRRIITSYLLPERADWLDGCLGELSDVVSERSCHWMLWCAVGSPEQAAGLGAHAGLGWYEWHLDIIATIAEGAGAGTAPAVRKALGSAHLPADAHKLLVNALSVLPDDEAFQVLADGVGDRYTGPALAKAVKRFPVRALRLLPAAAGGTGRKAELLSALLRDHVMTSTDLVAEVLAGLPDDAREAIEEITRSSARVPDAPSGGLPDLLVSPPWTRGRRPVRRTVLTGLTPPAGPELSWAEGEREEWARRPESFGWRESGVDWEERVAEMLAGTLSSYGAAAVLLDAPDHLLPPVLAEWGPEEVWYAEDWQRSVAARFGTDALPLILRVADARAATGSQGLAPFRSVEVARRMADWRARLKSVRPVALRWLVRHGTAAARLLVPDALGEPGPRRRDAEGALLALAAHSGAETVLAAAREYGDQAAAAIGGLLDTDPLERLPARVPKPGDWADATLLPRPLLRDRERALPLDATRHVVTMLAMSPLDEVYPGVDVVREVCDPASLAEFGWALFERWQAAGSPSKDGWALTQLGLTGDDETVRRLTPLIRTWPGDGGHKKAVAGLDVLAAIGTDVALMHLHAIAQKVRFKGLRASAREKIEEVADRLGLTADRLADRLVPDFGLDADGRLVLDYGPRRFTVGFDERLKPFVRDEDGRPRTALPKPGVKDDETLAGDAYQRFAALKKDVRTVAADQIHRLESAMVRRRRWTAAEFRDLFVAHPLLRHLVRRLVWLAEDGNGSVAFRVAEDGTFADVDDDPFTLPDTARVGIAHPLDLGEGAGAWSELLADYEIMQPFPQLGRPVHALTDAERASRTLDRFADVTVPTHRILGLERRGWERGEAQDAGVQGEIFRPLPDGRSLVAHLDPGISVGDPGFWPEQRLIHIALDADPGSRFGDLDPVTASEVLTDLTELTGP</sequence>
<feature type="domain" description="DUF4132" evidence="1">
    <location>
        <begin position="848"/>
        <end position="1029"/>
    </location>
</feature>
<keyword evidence="3" id="KW-1185">Reference proteome</keyword>
<comment type="caution">
    <text evidence="2">The sequence shown here is derived from an EMBL/GenBank/DDBJ whole genome shotgun (WGS) entry which is preliminary data.</text>
</comment>
<evidence type="ECO:0000259" key="1">
    <source>
        <dbReference type="Pfam" id="PF13569"/>
    </source>
</evidence>
<organism evidence="2 3">
    <name type="scientific">Actinomadura namibiensis</name>
    <dbReference type="NCBI Taxonomy" id="182080"/>
    <lineage>
        <taxon>Bacteria</taxon>
        <taxon>Bacillati</taxon>
        <taxon>Actinomycetota</taxon>
        <taxon>Actinomycetes</taxon>
        <taxon>Streptosporangiales</taxon>
        <taxon>Thermomonosporaceae</taxon>
        <taxon>Actinomadura</taxon>
    </lineage>
</organism>
<evidence type="ECO:0000313" key="3">
    <source>
        <dbReference type="Proteomes" id="UP000572680"/>
    </source>
</evidence>
<dbReference type="InterPro" id="IPR025406">
    <property type="entry name" value="DUF4132"/>
</dbReference>
<accession>A0A7W3LVE6</accession>
<dbReference type="RefSeq" id="WP_182846961.1">
    <property type="nucleotide sequence ID" value="NZ_BAAALP010000020.1"/>
</dbReference>
<dbReference type="Proteomes" id="UP000572680">
    <property type="component" value="Unassembled WGS sequence"/>
</dbReference>
<protein>
    <recommendedName>
        <fullName evidence="1">DUF4132 domain-containing protein</fullName>
    </recommendedName>
</protein>
<reference evidence="2 3" key="1">
    <citation type="submission" date="2020-08" db="EMBL/GenBank/DDBJ databases">
        <title>Genomic Encyclopedia of Type Strains, Phase IV (KMG-IV): sequencing the most valuable type-strain genomes for metagenomic binning, comparative biology and taxonomic classification.</title>
        <authorList>
            <person name="Goeker M."/>
        </authorList>
    </citation>
    <scope>NUCLEOTIDE SEQUENCE [LARGE SCALE GENOMIC DNA]</scope>
    <source>
        <strain evidence="2 3">DSM 44197</strain>
    </source>
</reference>
<name>A0A7W3LVE6_ACTNM</name>
<dbReference type="EMBL" id="JACJIA010000010">
    <property type="protein sequence ID" value="MBA8954937.1"/>
    <property type="molecule type" value="Genomic_DNA"/>
</dbReference>
<dbReference type="Pfam" id="PF13569">
    <property type="entry name" value="DUF4132"/>
    <property type="match status" value="1"/>
</dbReference>